<dbReference type="Gene3D" id="3.40.50.1820">
    <property type="entry name" value="alpha/beta hydrolase"/>
    <property type="match status" value="1"/>
</dbReference>
<dbReference type="InParanoid" id="G3J793"/>
<dbReference type="OrthoDB" id="1658288at2759"/>
<dbReference type="VEuPathDB" id="FungiDB:CCM_00120"/>
<reference evidence="5 6" key="1">
    <citation type="journal article" date="2011" name="Genome Biol.">
        <title>Genome sequence of the insect pathogenic fungus Cordyceps militaris, a valued traditional Chinese medicine.</title>
        <authorList>
            <person name="Zheng P."/>
            <person name="Xia Y."/>
            <person name="Xiao G."/>
            <person name="Xiong C."/>
            <person name="Hu X."/>
            <person name="Zhang S."/>
            <person name="Zheng H."/>
            <person name="Huang Y."/>
            <person name="Zhou Y."/>
            <person name="Wang S."/>
            <person name="Zhao G.P."/>
            <person name="Liu X."/>
            <person name="St Leger R.J."/>
            <person name="Wang C."/>
        </authorList>
    </citation>
    <scope>NUCLEOTIDE SEQUENCE [LARGE SCALE GENOMIC DNA]</scope>
    <source>
        <strain evidence="5 6">CM01</strain>
    </source>
</reference>
<evidence type="ECO:0000259" key="4">
    <source>
        <dbReference type="Pfam" id="PF24883"/>
    </source>
</evidence>
<feature type="region of interest" description="Disordered" evidence="2">
    <location>
        <begin position="23"/>
        <end position="44"/>
    </location>
</feature>
<keyword evidence="1" id="KW-0677">Repeat</keyword>
<evidence type="ECO:0000313" key="6">
    <source>
        <dbReference type="Proteomes" id="UP000001610"/>
    </source>
</evidence>
<dbReference type="OMA" id="HNGVCKY"/>
<dbReference type="InterPro" id="IPR029058">
    <property type="entry name" value="AB_hydrolase_fold"/>
</dbReference>
<evidence type="ECO:0000256" key="2">
    <source>
        <dbReference type="SAM" id="MobiDB-lite"/>
    </source>
</evidence>
<dbReference type="InterPro" id="IPR001680">
    <property type="entry name" value="WD40_rpt"/>
</dbReference>
<gene>
    <name evidence="5" type="ORF">CCM_00120</name>
</gene>
<dbReference type="SUPFAM" id="SSF50978">
    <property type="entry name" value="WD40 repeat-like"/>
    <property type="match status" value="1"/>
</dbReference>
<dbReference type="EMBL" id="JH126399">
    <property type="protein sequence ID" value="EGX95466.1"/>
    <property type="molecule type" value="Genomic_DNA"/>
</dbReference>
<dbReference type="KEGG" id="cmt:CCM_00120"/>
<dbReference type="SUPFAM" id="SSF52540">
    <property type="entry name" value="P-loop containing nucleoside triphosphate hydrolases"/>
    <property type="match status" value="1"/>
</dbReference>
<accession>G3J793</accession>
<dbReference type="Pfam" id="PF22939">
    <property type="entry name" value="WHD_GPIID"/>
    <property type="match status" value="1"/>
</dbReference>
<name>G3J793_CORMM</name>
<dbReference type="Gene3D" id="2.130.10.10">
    <property type="entry name" value="YVTN repeat-like/Quinoprotein amine dehydrogenase"/>
    <property type="match status" value="2"/>
</dbReference>
<dbReference type="HOGENOM" id="CLU_001384_2_0_1"/>
<dbReference type="GeneID" id="18162155"/>
<feature type="domain" description="Nephrocystin 3-like N-terminal" evidence="4">
    <location>
        <begin position="361"/>
        <end position="523"/>
    </location>
</feature>
<dbReference type="eggNOG" id="KOG2029">
    <property type="taxonomic scope" value="Eukaryota"/>
</dbReference>
<dbReference type="InterPro" id="IPR036322">
    <property type="entry name" value="WD40_repeat_dom_sf"/>
</dbReference>
<evidence type="ECO:0000259" key="3">
    <source>
        <dbReference type="Pfam" id="PF22939"/>
    </source>
</evidence>
<evidence type="ECO:0000313" key="5">
    <source>
        <dbReference type="EMBL" id="EGX95466.1"/>
    </source>
</evidence>
<dbReference type="Proteomes" id="UP000001610">
    <property type="component" value="Unassembled WGS sequence"/>
</dbReference>
<keyword evidence="6" id="KW-1185">Reference proteome</keyword>
<proteinExistence type="predicted"/>
<organism evidence="5 6">
    <name type="scientific">Cordyceps militaris (strain CM01)</name>
    <name type="common">Caterpillar fungus</name>
    <dbReference type="NCBI Taxonomy" id="983644"/>
    <lineage>
        <taxon>Eukaryota</taxon>
        <taxon>Fungi</taxon>
        <taxon>Dikarya</taxon>
        <taxon>Ascomycota</taxon>
        <taxon>Pezizomycotina</taxon>
        <taxon>Sordariomycetes</taxon>
        <taxon>Hypocreomycetidae</taxon>
        <taxon>Hypocreales</taxon>
        <taxon>Cordycipitaceae</taxon>
        <taxon>Cordyceps</taxon>
    </lineage>
</organism>
<feature type="compositionally biased region" description="Polar residues" evidence="2">
    <location>
        <begin position="35"/>
        <end position="44"/>
    </location>
</feature>
<dbReference type="PANTHER" id="PTHR10039:SF16">
    <property type="entry name" value="GPI INOSITOL-DEACYLASE"/>
    <property type="match status" value="1"/>
</dbReference>
<dbReference type="SUPFAM" id="SSF53474">
    <property type="entry name" value="alpha/beta-Hydrolases"/>
    <property type="match status" value="1"/>
</dbReference>
<dbReference type="Gene3D" id="3.40.50.300">
    <property type="entry name" value="P-loop containing nucleotide triphosphate hydrolases"/>
    <property type="match status" value="1"/>
</dbReference>
<feature type="domain" description="GPI inositol-deacylase winged helix" evidence="3">
    <location>
        <begin position="633"/>
        <end position="704"/>
    </location>
</feature>
<sequence length="1586" mass="176509">MVHQQFTKGTPFRYRLGDASTRAERTSFYPRRGSGPTSSRDSQITYATDSYASQASTTSQHSKSSWISESSGPLGLNVVYTPEQGHQADIVFVHGLGGTSRATWTKDKNPNLFWPLTFLASDPDLCVARILTFGYDANFRKPRNSQATLRDFAKELLFDLSERSQLRIGEAYMYGQTDPAYEHIVQSIAAIIFLATPHRGTNFAQILNRILQSASLSKAYITELSNNAHGLKNLNDSFRNVVSKLEIASFYETHSTSIGFKKARLLVLEKDPSVLGFPGEKSRALAADHQGICKYESPEDPNYISVRNTLWNMMRKILNNKAPAQSSPRVRQPSSDLKDMLGIQNLPTADYNFFQDQWSQGTGTWVLKDPAFLQWRTDQTSAVAILWINGSPATGKSVLSSYIVNALAQEGICSQYFYIRFGDRFKTNAASLLRSLAYQVALIKPEFHDSLLELAEEGIEFPSADSRTIWDRIFTSCLFRMDFKEPLFWVIDALDEADDPKILTRLLGGISAAVPLRILVTARKTPAMDASFNRLSQSHKTYNIDIDTRRQDLLYYVNQELEIPGSAEFRKDVVQRLVQGSQNNFLWVRLAMEKIHGSNFETDIEAALQELPTGMEALYDRMAANVVAVGSDSAKNLAMSILYTVCCSKRVLFLGELIAAVGEAFAGVIDPHRAITELCGGFLVVDTEGRVFMVHKTGREYLTKYDNVYLYIDALVGHTRLFTSCMYRMAGLTRTTRHRRVQEPDFTEYAMEMWPYHLASMATDCHEAASMLSTFFKGKTILAWVCLLAAKNRLDVLVQASKSLSEYCEKLRILISPTGESQHSLILDLLDSWATDLIKVAAKFGNALHHSPESIYHMIPPMCPQTSAIYQQFGKTNRGSLSVFGLSSKSWDDSLAKISFGGDTFASSVAANGSVLAALAPSGKAFLYNSQTLEELPTSPFDHGEQLYIFEMNSTATLIATYGFRKTKVWQIPSGTCISTIASPRGEPIPLSMRFDSDGTTLFLGSEDSKLRSATITEPEPAWKIVADFEEVELEGHILNNSNHIALNRDCTLISVAYRGHPLSAWEVDGPVHLGHCWREYDSGSRGEVVAASWLPHTRELLGLYTDGAVFKWDPYELEIGELQIDASRLAVSIDGNLFCTGNGGGNVKIYTTGQFTLLYQLASPDTVFHLAFSPDCTRIYDTRGYFGNVCEPAALLKHSKASVASLDGESDMVSVAPTLIRNTYKKIESVKALAYSPVSKIYARVASDDTLTLHTIQRGKLQAVATINVEWDIRELCWDSDGRTLYTFDENMTVVVHSLHRSESPDKTPHTVVRSDTAFELSEVTEGRLVCIAVDNFKGLMLLQSIRKLLLISISDNRITHRLNLTVSSQRWIIHPRHANLLLGLSSGSIQVTDWELRPILTVRFKFACSRSELDDAGRGCGREARTLERVLVSPDNETILLQMRLKDRKLTLSHFGVSSLDRIVEHFQDVTYQVEAGGSGATTDGIASDARHTPMVELSDVSETIAAGISTCISILPRKKAIVISRRFSICTINLLTGGQEEHFFLPSDWINPDNMELATFSREEKVLLYPTNGEIAVVSCPTA</sequence>
<evidence type="ECO:0000256" key="1">
    <source>
        <dbReference type="ARBA" id="ARBA00022737"/>
    </source>
</evidence>
<dbReference type="InterPro" id="IPR056884">
    <property type="entry name" value="NPHP3-like_N"/>
</dbReference>
<dbReference type="InterPro" id="IPR027417">
    <property type="entry name" value="P-loop_NTPase"/>
</dbReference>
<dbReference type="RefSeq" id="XP_006665343.1">
    <property type="nucleotide sequence ID" value="XM_006665280.1"/>
</dbReference>
<dbReference type="SMART" id="SM00320">
    <property type="entry name" value="WD40"/>
    <property type="match status" value="4"/>
</dbReference>
<dbReference type="InterPro" id="IPR015943">
    <property type="entry name" value="WD40/YVTN_repeat-like_dom_sf"/>
</dbReference>
<protein>
    <submittedName>
        <fullName evidence="5">NACHT and WD domain protein</fullName>
    </submittedName>
</protein>
<dbReference type="Pfam" id="PF24883">
    <property type="entry name" value="NPHP3_N"/>
    <property type="match status" value="1"/>
</dbReference>
<dbReference type="InterPro" id="IPR054471">
    <property type="entry name" value="GPIID_WHD"/>
</dbReference>
<dbReference type="SUPFAM" id="SSF101908">
    <property type="entry name" value="Putative isomerase YbhE"/>
    <property type="match status" value="1"/>
</dbReference>
<dbReference type="PANTHER" id="PTHR10039">
    <property type="entry name" value="AMELOGENIN"/>
    <property type="match status" value="1"/>
</dbReference>